<dbReference type="Proteomes" id="UP000789901">
    <property type="component" value="Unassembled WGS sequence"/>
</dbReference>
<evidence type="ECO:0000313" key="2">
    <source>
        <dbReference type="EMBL" id="CAG8789899.1"/>
    </source>
</evidence>
<feature type="region of interest" description="Disordered" evidence="1">
    <location>
        <begin position="1"/>
        <end position="27"/>
    </location>
</feature>
<name>A0ABN7VPY4_GIGMA</name>
<feature type="non-terminal residue" evidence="2">
    <location>
        <position position="329"/>
    </location>
</feature>
<organism evidence="2 3">
    <name type="scientific">Gigaspora margarita</name>
    <dbReference type="NCBI Taxonomy" id="4874"/>
    <lineage>
        <taxon>Eukaryota</taxon>
        <taxon>Fungi</taxon>
        <taxon>Fungi incertae sedis</taxon>
        <taxon>Mucoromycota</taxon>
        <taxon>Glomeromycotina</taxon>
        <taxon>Glomeromycetes</taxon>
        <taxon>Diversisporales</taxon>
        <taxon>Gigasporaceae</taxon>
        <taxon>Gigaspora</taxon>
    </lineage>
</organism>
<feature type="compositionally biased region" description="Basic and acidic residues" evidence="1">
    <location>
        <begin position="16"/>
        <end position="27"/>
    </location>
</feature>
<evidence type="ECO:0000313" key="3">
    <source>
        <dbReference type="Proteomes" id="UP000789901"/>
    </source>
</evidence>
<dbReference type="EMBL" id="CAJVQB010019104">
    <property type="protein sequence ID" value="CAG8789899.1"/>
    <property type="molecule type" value="Genomic_DNA"/>
</dbReference>
<sequence length="329" mass="37577">MSSPNVLSKASKSNLRKKDLHATKKAKIERPDSSIINGEVNSNIIVNQADKRENIFYNPLKHKTQSETRQSKSKSREYILSYWKSEDFMVKCAHQQQVKAGKVSLEQTTISEALCRNLKDKQIIASVLTDKMSEEDVNIKGYHDIFDSQCFKNTLGETMQNRKFSTLFRNSDSDIDTDISINVKNKKLGYQKIMLCRIGSFSNPQSWVHDPQRLKIQDEAISSEYVEMPQVRTNETPSDGSYAPEIGMAICFFCNQLVYTGKRTKNIGNYNHIGIERHWASHCMGNSYCGVSYNEYLLKIKKKSISGYDYDNDNRLGPTSTLTTNQQDS</sequence>
<accession>A0ABN7VPY4</accession>
<comment type="caution">
    <text evidence="2">The sequence shown here is derived from an EMBL/GenBank/DDBJ whole genome shotgun (WGS) entry which is preliminary data.</text>
</comment>
<reference evidence="2 3" key="1">
    <citation type="submission" date="2021-06" db="EMBL/GenBank/DDBJ databases">
        <authorList>
            <person name="Kallberg Y."/>
            <person name="Tangrot J."/>
            <person name="Rosling A."/>
        </authorList>
    </citation>
    <scope>NUCLEOTIDE SEQUENCE [LARGE SCALE GENOMIC DNA]</scope>
    <source>
        <strain evidence="2 3">120-4 pot B 10/14</strain>
    </source>
</reference>
<evidence type="ECO:0000256" key="1">
    <source>
        <dbReference type="SAM" id="MobiDB-lite"/>
    </source>
</evidence>
<feature type="compositionally biased region" description="Polar residues" evidence="1">
    <location>
        <begin position="1"/>
        <end position="13"/>
    </location>
</feature>
<proteinExistence type="predicted"/>
<keyword evidence="3" id="KW-1185">Reference proteome</keyword>
<protein>
    <submittedName>
        <fullName evidence="2">1707_t:CDS:1</fullName>
    </submittedName>
</protein>
<gene>
    <name evidence="2" type="ORF">GMARGA_LOCUS21077</name>
</gene>